<dbReference type="InterPro" id="IPR053146">
    <property type="entry name" value="QDO-like"/>
</dbReference>
<sequence length="167" mass="17962">MSSNTAAVPTPTVTTETDCPAHWFVGTLTRVKVSGDQTGGEYSIVDHLAPSGWESPFHVHHAEDELFHIAEGEIEVCYGTDGTGRLHAGPQDTVMLPRDVPHGFRVVSDEPCRMLVHVTPAGFEEFVAAAGQPAERPVIPEPAEPDVEALTAVAEEYDIEILGPLPE</sequence>
<dbReference type="SUPFAM" id="SSF51182">
    <property type="entry name" value="RmlC-like cupins"/>
    <property type="match status" value="1"/>
</dbReference>
<dbReference type="EMBL" id="JBHTAA010000005">
    <property type="protein sequence ID" value="MFC7204916.1"/>
    <property type="molecule type" value="Genomic_DNA"/>
</dbReference>
<dbReference type="InterPro" id="IPR014710">
    <property type="entry name" value="RmlC-like_jellyroll"/>
</dbReference>
<dbReference type="Gene3D" id="2.60.120.10">
    <property type="entry name" value="Jelly Rolls"/>
    <property type="match status" value="1"/>
</dbReference>
<keyword evidence="3" id="KW-1185">Reference proteome</keyword>
<gene>
    <name evidence="2" type="ORF">ACFQJC_15470</name>
</gene>
<dbReference type="Pfam" id="PF07883">
    <property type="entry name" value="Cupin_2"/>
    <property type="match status" value="1"/>
</dbReference>
<comment type="caution">
    <text evidence="2">The sequence shown here is derived from an EMBL/GenBank/DDBJ whole genome shotgun (WGS) entry which is preliminary data.</text>
</comment>
<evidence type="ECO:0000259" key="1">
    <source>
        <dbReference type="Pfam" id="PF07883"/>
    </source>
</evidence>
<dbReference type="RefSeq" id="WP_390225033.1">
    <property type="nucleotide sequence ID" value="NZ_JBHTAA010000005.1"/>
</dbReference>
<reference evidence="2 3" key="1">
    <citation type="journal article" date="2019" name="Int. J. Syst. Evol. Microbiol.">
        <title>The Global Catalogue of Microorganisms (GCM) 10K type strain sequencing project: providing services to taxonomists for standard genome sequencing and annotation.</title>
        <authorList>
            <consortium name="The Broad Institute Genomics Platform"/>
            <consortium name="The Broad Institute Genome Sequencing Center for Infectious Disease"/>
            <person name="Wu L."/>
            <person name="Ma J."/>
        </authorList>
    </citation>
    <scope>NUCLEOTIDE SEQUENCE [LARGE SCALE GENOMIC DNA]</scope>
    <source>
        <strain evidence="2 3">DSM 29988</strain>
    </source>
</reference>
<dbReference type="PANTHER" id="PTHR36440">
    <property type="entry name" value="PUTATIVE (AFU_ORTHOLOGUE AFUA_8G07350)-RELATED"/>
    <property type="match status" value="1"/>
</dbReference>
<dbReference type="Proteomes" id="UP001596481">
    <property type="component" value="Unassembled WGS sequence"/>
</dbReference>
<dbReference type="InterPro" id="IPR011051">
    <property type="entry name" value="RmlC_Cupin_sf"/>
</dbReference>
<protein>
    <submittedName>
        <fullName evidence="2">Cupin domain-containing protein</fullName>
    </submittedName>
</protein>
<proteinExistence type="predicted"/>
<dbReference type="PANTHER" id="PTHR36440:SF1">
    <property type="entry name" value="PUTATIVE (AFU_ORTHOLOGUE AFUA_8G07350)-RELATED"/>
    <property type="match status" value="1"/>
</dbReference>
<evidence type="ECO:0000313" key="2">
    <source>
        <dbReference type="EMBL" id="MFC7204916.1"/>
    </source>
</evidence>
<accession>A0ABD5ZI03</accession>
<dbReference type="InterPro" id="IPR013096">
    <property type="entry name" value="Cupin_2"/>
</dbReference>
<organism evidence="2 3">
    <name type="scientific">Haloferax namakaokahaiae</name>
    <dbReference type="NCBI Taxonomy" id="1748331"/>
    <lineage>
        <taxon>Archaea</taxon>
        <taxon>Methanobacteriati</taxon>
        <taxon>Methanobacteriota</taxon>
        <taxon>Stenosarchaea group</taxon>
        <taxon>Halobacteria</taxon>
        <taxon>Halobacteriales</taxon>
        <taxon>Haloferacaceae</taxon>
        <taxon>Haloferax</taxon>
    </lineage>
</organism>
<dbReference type="AlphaFoldDB" id="A0ABD5ZI03"/>
<evidence type="ECO:0000313" key="3">
    <source>
        <dbReference type="Proteomes" id="UP001596481"/>
    </source>
</evidence>
<feature type="domain" description="Cupin type-2" evidence="1">
    <location>
        <begin position="47"/>
        <end position="116"/>
    </location>
</feature>
<name>A0ABD5ZI03_9EURY</name>